<dbReference type="PROSITE" id="PS00463">
    <property type="entry name" value="ZN2_CY6_FUNGAL_1"/>
    <property type="match status" value="1"/>
</dbReference>
<protein>
    <recommendedName>
        <fullName evidence="6">Zn(2)-C6 fungal-type domain-containing protein</fullName>
    </recommendedName>
</protein>
<comment type="caution">
    <text evidence="7">The sequence shown here is derived from an EMBL/GenBank/DDBJ whole genome shotgun (WGS) entry which is preliminary data.</text>
</comment>
<proteinExistence type="predicted"/>
<dbReference type="GO" id="GO:0003677">
    <property type="term" value="F:DNA binding"/>
    <property type="evidence" value="ECO:0007669"/>
    <property type="project" value="InterPro"/>
</dbReference>
<dbReference type="PANTHER" id="PTHR47338:SF29">
    <property type="entry name" value="ZN(2)-C6 FUNGAL-TYPE DOMAIN-CONTAINING PROTEIN"/>
    <property type="match status" value="1"/>
</dbReference>
<dbReference type="GO" id="GO:0006351">
    <property type="term" value="P:DNA-templated transcription"/>
    <property type="evidence" value="ECO:0007669"/>
    <property type="project" value="InterPro"/>
</dbReference>
<keyword evidence="4" id="KW-0804">Transcription</keyword>
<gene>
    <name evidence="7" type="ORF">BT62DRAFT_577016</name>
</gene>
<dbReference type="CDD" id="cd00067">
    <property type="entry name" value="GAL4"/>
    <property type="match status" value="1"/>
</dbReference>
<keyword evidence="3" id="KW-0805">Transcription regulation</keyword>
<dbReference type="OrthoDB" id="2123952at2759"/>
<keyword evidence="2" id="KW-0479">Metal-binding</keyword>
<reference evidence="7" key="1">
    <citation type="submission" date="2020-11" db="EMBL/GenBank/DDBJ databases">
        <title>Adaptations for nitrogen fixation in a non-lichenized fungal sporocarp promotes dispersal by wood-feeding termites.</title>
        <authorList>
            <consortium name="DOE Joint Genome Institute"/>
            <person name="Koch R.A."/>
            <person name="Yoon G."/>
            <person name="Arayal U."/>
            <person name="Lail K."/>
            <person name="Amirebrahimi M."/>
            <person name="Labutti K."/>
            <person name="Lipzen A."/>
            <person name="Riley R."/>
            <person name="Barry K."/>
            <person name="Henrissat B."/>
            <person name="Grigoriev I.V."/>
            <person name="Herr J.R."/>
            <person name="Aime M.C."/>
        </authorList>
    </citation>
    <scope>NUCLEOTIDE SEQUENCE</scope>
    <source>
        <strain evidence="7">MCA 3950</strain>
    </source>
</reference>
<feature type="domain" description="Zn(2)-C6 fungal-type" evidence="6">
    <location>
        <begin position="17"/>
        <end position="49"/>
    </location>
</feature>
<dbReference type="RefSeq" id="XP_043034079.1">
    <property type="nucleotide sequence ID" value="XM_043181466.1"/>
</dbReference>
<dbReference type="GO" id="GO:0008270">
    <property type="term" value="F:zinc ion binding"/>
    <property type="evidence" value="ECO:0007669"/>
    <property type="project" value="InterPro"/>
</dbReference>
<evidence type="ECO:0000256" key="2">
    <source>
        <dbReference type="ARBA" id="ARBA00022723"/>
    </source>
</evidence>
<keyword evidence="5" id="KW-0539">Nucleus</keyword>
<evidence type="ECO:0000313" key="7">
    <source>
        <dbReference type="EMBL" id="KAG7440579.1"/>
    </source>
</evidence>
<dbReference type="AlphaFoldDB" id="A0A9P7VII4"/>
<evidence type="ECO:0000256" key="1">
    <source>
        <dbReference type="ARBA" id="ARBA00004123"/>
    </source>
</evidence>
<evidence type="ECO:0000259" key="6">
    <source>
        <dbReference type="PROSITE" id="PS50048"/>
    </source>
</evidence>
<organism evidence="7 8">
    <name type="scientific">Guyanagaster necrorhizus</name>
    <dbReference type="NCBI Taxonomy" id="856835"/>
    <lineage>
        <taxon>Eukaryota</taxon>
        <taxon>Fungi</taxon>
        <taxon>Dikarya</taxon>
        <taxon>Basidiomycota</taxon>
        <taxon>Agaricomycotina</taxon>
        <taxon>Agaricomycetes</taxon>
        <taxon>Agaricomycetidae</taxon>
        <taxon>Agaricales</taxon>
        <taxon>Marasmiineae</taxon>
        <taxon>Physalacriaceae</taxon>
        <taxon>Guyanagaster</taxon>
    </lineage>
</organism>
<evidence type="ECO:0000256" key="5">
    <source>
        <dbReference type="ARBA" id="ARBA00023242"/>
    </source>
</evidence>
<comment type="subcellular location">
    <subcellularLocation>
        <location evidence="1">Nucleus</location>
    </subcellularLocation>
</comment>
<evidence type="ECO:0000256" key="3">
    <source>
        <dbReference type="ARBA" id="ARBA00023015"/>
    </source>
</evidence>
<evidence type="ECO:0000256" key="4">
    <source>
        <dbReference type="ARBA" id="ARBA00023163"/>
    </source>
</evidence>
<dbReference type="EMBL" id="MU250569">
    <property type="protein sequence ID" value="KAG7440579.1"/>
    <property type="molecule type" value="Genomic_DNA"/>
</dbReference>
<dbReference type="Pfam" id="PF00172">
    <property type="entry name" value="Zn_clus"/>
    <property type="match status" value="1"/>
</dbReference>
<dbReference type="SUPFAM" id="SSF57701">
    <property type="entry name" value="Zn2/Cys6 DNA-binding domain"/>
    <property type="match status" value="1"/>
</dbReference>
<dbReference type="GO" id="GO:0005634">
    <property type="term" value="C:nucleus"/>
    <property type="evidence" value="ECO:0007669"/>
    <property type="project" value="UniProtKB-SubCell"/>
</dbReference>
<keyword evidence="8" id="KW-1185">Reference proteome</keyword>
<dbReference type="InterPro" id="IPR036864">
    <property type="entry name" value="Zn2-C6_fun-type_DNA-bd_sf"/>
</dbReference>
<dbReference type="InterPro" id="IPR007219">
    <property type="entry name" value="XnlR_reg_dom"/>
</dbReference>
<dbReference type="Proteomes" id="UP000812287">
    <property type="component" value="Unassembled WGS sequence"/>
</dbReference>
<dbReference type="GeneID" id="66103762"/>
<dbReference type="InterPro" id="IPR050815">
    <property type="entry name" value="TF_fung"/>
</dbReference>
<dbReference type="PANTHER" id="PTHR47338">
    <property type="entry name" value="ZN(II)2CYS6 TRANSCRIPTION FACTOR (EUROFUNG)-RELATED"/>
    <property type="match status" value="1"/>
</dbReference>
<dbReference type="InterPro" id="IPR001138">
    <property type="entry name" value="Zn2Cys6_DnaBD"/>
</dbReference>
<dbReference type="Pfam" id="PF04082">
    <property type="entry name" value="Fungal_trans"/>
    <property type="match status" value="1"/>
</dbReference>
<dbReference type="GO" id="GO:0000981">
    <property type="term" value="F:DNA-binding transcription factor activity, RNA polymerase II-specific"/>
    <property type="evidence" value="ECO:0007669"/>
    <property type="project" value="InterPro"/>
</dbReference>
<dbReference type="Gene3D" id="4.10.240.10">
    <property type="entry name" value="Zn(2)-C6 fungal-type DNA-binding domain"/>
    <property type="match status" value="1"/>
</dbReference>
<dbReference type="SMART" id="SM00906">
    <property type="entry name" value="Fungal_trans"/>
    <property type="match status" value="1"/>
</dbReference>
<sequence>MSSKSHKNAPPLRRGTACLACRKRKSRCDGTHPVCQQCIKANREDECRYTGVKRKRQQKNISVLRGHLFQSETMSDFPSDVFPIKPTPQATTSTLTSIFTTHSASSSSSSLSQSPPFSIESLSYNEMGPMSLDDLNSLGPQTLPLPPEDSTLSGIPYTYDFPYSWTTEDLLPQEIKIILIETFLSHQHQCYFEGCGIGLTESERHPALMNAVYLLGCYYTRSTHFLNVETHFLDLVLRGVASALSEHEKTVDVVRASSLLAVYLYSTGQIVEGYRYSVSAARLALEIGLHRICPTEFPGPLHNQIPINPHHHSTEINDRISAFWQIFMVDSCWSAATGFPSLLSGSGEHKVRIETPLPPSQDSADTIAFFGETIAFPSILALKIKAAALYEEAALISSDNNNYDAEYWCNFTSVKNALERIQACLPLVHDYSLPISESIMDVDIFFVRTLVYVSVININRIHNPADALQASLDAASLIASLSDDAYEYLDPLFSVLWTSIAKAFTWNIHHGGSDRYPIFQTESSLQVVVNALKSLGQFVPLAAQCGTQIEEDCASSGVCDPTHLCEENVLWGPAEAAQSE</sequence>
<name>A0A9P7VII4_9AGAR</name>
<accession>A0A9P7VII4</accession>
<dbReference type="PROSITE" id="PS50048">
    <property type="entry name" value="ZN2_CY6_FUNGAL_2"/>
    <property type="match status" value="1"/>
</dbReference>
<dbReference type="CDD" id="cd12148">
    <property type="entry name" value="fungal_TF_MHR"/>
    <property type="match status" value="1"/>
</dbReference>
<evidence type="ECO:0000313" key="8">
    <source>
        <dbReference type="Proteomes" id="UP000812287"/>
    </source>
</evidence>
<dbReference type="SMART" id="SM00066">
    <property type="entry name" value="GAL4"/>
    <property type="match status" value="1"/>
</dbReference>